<sequence>MEELEREMEVDRGGGGLSDIYPEIRWDSKILKQQVMRSKLDPRCETRDKLIVKVPERFIVFSRPCKVKTVTSRLLSEMVTRSAILITEFPWTILASNLRSVYIFCKHQVLYVVRDT</sequence>
<comment type="caution">
    <text evidence="1">The sequence shown here is derived from an EMBL/GenBank/DDBJ whole genome shotgun (WGS) entry which is preliminary data.</text>
</comment>
<dbReference type="EMBL" id="JAWDGP010002132">
    <property type="protein sequence ID" value="KAK3785356.1"/>
    <property type="molecule type" value="Genomic_DNA"/>
</dbReference>
<dbReference type="AlphaFoldDB" id="A0AAE1DW89"/>
<organism evidence="1 2">
    <name type="scientific">Elysia crispata</name>
    <name type="common">lettuce slug</name>
    <dbReference type="NCBI Taxonomy" id="231223"/>
    <lineage>
        <taxon>Eukaryota</taxon>
        <taxon>Metazoa</taxon>
        <taxon>Spiralia</taxon>
        <taxon>Lophotrochozoa</taxon>
        <taxon>Mollusca</taxon>
        <taxon>Gastropoda</taxon>
        <taxon>Heterobranchia</taxon>
        <taxon>Euthyneura</taxon>
        <taxon>Panpulmonata</taxon>
        <taxon>Sacoglossa</taxon>
        <taxon>Placobranchoidea</taxon>
        <taxon>Plakobranchidae</taxon>
        <taxon>Elysia</taxon>
    </lineage>
</organism>
<gene>
    <name evidence="1" type="ORF">RRG08_045579</name>
</gene>
<protein>
    <submittedName>
        <fullName evidence="1">Uncharacterized protein</fullName>
    </submittedName>
</protein>
<evidence type="ECO:0000313" key="1">
    <source>
        <dbReference type="EMBL" id="KAK3785356.1"/>
    </source>
</evidence>
<keyword evidence="2" id="KW-1185">Reference proteome</keyword>
<dbReference type="Proteomes" id="UP001283361">
    <property type="component" value="Unassembled WGS sequence"/>
</dbReference>
<name>A0AAE1DW89_9GAST</name>
<proteinExistence type="predicted"/>
<accession>A0AAE1DW89</accession>
<evidence type="ECO:0000313" key="2">
    <source>
        <dbReference type="Proteomes" id="UP001283361"/>
    </source>
</evidence>
<reference evidence="1" key="1">
    <citation type="journal article" date="2023" name="G3 (Bethesda)">
        <title>A reference genome for the long-term kleptoplast-retaining sea slug Elysia crispata morphotype clarki.</title>
        <authorList>
            <person name="Eastman K.E."/>
            <person name="Pendleton A.L."/>
            <person name="Shaikh M.A."/>
            <person name="Suttiyut T."/>
            <person name="Ogas R."/>
            <person name="Tomko P."/>
            <person name="Gavelis G."/>
            <person name="Widhalm J.R."/>
            <person name="Wisecaver J.H."/>
        </authorList>
    </citation>
    <scope>NUCLEOTIDE SEQUENCE</scope>
    <source>
        <strain evidence="1">ECLA1</strain>
    </source>
</reference>